<name>A0A2G4YVQ3_9PROT</name>
<dbReference type="OrthoDB" id="8455878at2"/>
<dbReference type="InterPro" id="IPR000847">
    <property type="entry name" value="LysR_HTH_N"/>
</dbReference>
<keyword evidence="3" id="KW-0238">DNA-binding</keyword>
<dbReference type="SUPFAM" id="SSF46785">
    <property type="entry name" value="Winged helix' DNA-binding domain"/>
    <property type="match status" value="1"/>
</dbReference>
<reference evidence="6 7" key="1">
    <citation type="submission" date="2017-10" db="EMBL/GenBank/DDBJ databases">
        <title>Frigbacter circumglobatus gen. nov. sp. nov., isolated from sediment cultured in situ.</title>
        <authorList>
            <person name="Zhao Z."/>
        </authorList>
    </citation>
    <scope>NUCLEOTIDE SEQUENCE [LARGE SCALE GENOMIC DNA]</scope>
    <source>
        <strain evidence="6 7">ZYL</strain>
    </source>
</reference>
<dbReference type="InterPro" id="IPR036388">
    <property type="entry name" value="WH-like_DNA-bd_sf"/>
</dbReference>
<dbReference type="InterPro" id="IPR037402">
    <property type="entry name" value="YidZ_PBP2"/>
</dbReference>
<comment type="similarity">
    <text evidence="1">Belongs to the LysR transcriptional regulatory family.</text>
</comment>
<dbReference type="Pfam" id="PF03466">
    <property type="entry name" value="LysR_substrate"/>
    <property type="match status" value="1"/>
</dbReference>
<dbReference type="Gene3D" id="1.10.10.10">
    <property type="entry name" value="Winged helix-like DNA-binding domain superfamily/Winged helix DNA-binding domain"/>
    <property type="match status" value="1"/>
</dbReference>
<protein>
    <submittedName>
        <fullName evidence="6">LysR family transcriptional regulator</fullName>
    </submittedName>
</protein>
<evidence type="ECO:0000313" key="6">
    <source>
        <dbReference type="EMBL" id="PHZ86411.1"/>
    </source>
</evidence>
<dbReference type="InterPro" id="IPR036390">
    <property type="entry name" value="WH_DNA-bd_sf"/>
</dbReference>
<dbReference type="InterPro" id="IPR050389">
    <property type="entry name" value="LysR-type_TF"/>
</dbReference>
<dbReference type="InParanoid" id="A0A2G4YVQ3"/>
<dbReference type="PANTHER" id="PTHR30118">
    <property type="entry name" value="HTH-TYPE TRANSCRIPTIONAL REGULATOR LEUO-RELATED"/>
    <property type="match status" value="1"/>
</dbReference>
<evidence type="ECO:0000256" key="3">
    <source>
        <dbReference type="ARBA" id="ARBA00023125"/>
    </source>
</evidence>
<accession>A0A2G4YVQ3</accession>
<dbReference type="PRINTS" id="PR00039">
    <property type="entry name" value="HTHLYSR"/>
</dbReference>
<dbReference type="EMBL" id="PDEM01000007">
    <property type="protein sequence ID" value="PHZ86411.1"/>
    <property type="molecule type" value="Genomic_DNA"/>
</dbReference>
<dbReference type="SUPFAM" id="SSF53850">
    <property type="entry name" value="Periplasmic binding protein-like II"/>
    <property type="match status" value="1"/>
</dbReference>
<dbReference type="PANTHER" id="PTHR30118:SF15">
    <property type="entry name" value="TRANSCRIPTIONAL REGULATORY PROTEIN"/>
    <property type="match status" value="1"/>
</dbReference>
<dbReference type="Pfam" id="PF00126">
    <property type="entry name" value="HTH_1"/>
    <property type="match status" value="1"/>
</dbReference>
<dbReference type="InterPro" id="IPR005119">
    <property type="entry name" value="LysR_subst-bd"/>
</dbReference>
<evidence type="ECO:0000259" key="5">
    <source>
        <dbReference type="PROSITE" id="PS50931"/>
    </source>
</evidence>
<dbReference type="Gene3D" id="3.40.190.10">
    <property type="entry name" value="Periplasmic binding protein-like II"/>
    <property type="match status" value="2"/>
</dbReference>
<dbReference type="CDD" id="cd08417">
    <property type="entry name" value="PBP2_Nitroaromatics_like"/>
    <property type="match status" value="1"/>
</dbReference>
<organism evidence="6 7">
    <name type="scientific">Paremcibacter congregatus</name>
    <dbReference type="NCBI Taxonomy" id="2043170"/>
    <lineage>
        <taxon>Bacteria</taxon>
        <taxon>Pseudomonadati</taxon>
        <taxon>Pseudomonadota</taxon>
        <taxon>Alphaproteobacteria</taxon>
        <taxon>Emcibacterales</taxon>
        <taxon>Emcibacteraceae</taxon>
        <taxon>Paremcibacter</taxon>
    </lineage>
</organism>
<dbReference type="GO" id="GO:0003700">
    <property type="term" value="F:DNA-binding transcription factor activity"/>
    <property type="evidence" value="ECO:0007669"/>
    <property type="project" value="InterPro"/>
</dbReference>
<evidence type="ECO:0000256" key="1">
    <source>
        <dbReference type="ARBA" id="ARBA00009437"/>
    </source>
</evidence>
<keyword evidence="2" id="KW-0805">Transcription regulation</keyword>
<proteinExistence type="inferred from homology"/>
<dbReference type="Proteomes" id="UP000229730">
    <property type="component" value="Unassembled WGS sequence"/>
</dbReference>
<dbReference type="RefSeq" id="WP_099470788.1">
    <property type="nucleotide sequence ID" value="NZ_CAXBMK010000003.1"/>
</dbReference>
<dbReference type="GO" id="GO:0003677">
    <property type="term" value="F:DNA binding"/>
    <property type="evidence" value="ECO:0007669"/>
    <property type="project" value="UniProtKB-KW"/>
</dbReference>
<keyword evidence="4" id="KW-0804">Transcription</keyword>
<evidence type="ECO:0000313" key="7">
    <source>
        <dbReference type="Proteomes" id="UP000229730"/>
    </source>
</evidence>
<evidence type="ECO:0000256" key="4">
    <source>
        <dbReference type="ARBA" id="ARBA00023163"/>
    </source>
</evidence>
<gene>
    <name evidence="6" type="ORF">CRD36_00540</name>
</gene>
<feature type="domain" description="HTH lysR-type" evidence="5">
    <location>
        <begin position="8"/>
        <end position="65"/>
    </location>
</feature>
<sequence>MHENLRSIDLNLLTALEALLEEAHVSRAAERLNLSQSAMSRTLARLRDLLDDPLLIRGPKGMILTARAQQLHVPLKQVLGGVKGLLQREVFDPLTTDRHFHIKGTSYVAQAYFPAALQRFYQEAPGASLSIHNLTFNEMAGDEAASSDLVLCGGGMGIPDSFKQRQVGHDRMVVVMSADHPLAGVDLTLDSYVAYPHSLITVGGSPHSGTMEPVLERLGHRRDIQLRLPHIVAGLEMVGQSHLLLTMASNLVEKFKTPFNLVIKPLPFDYPPIDYYFSWHPVHHQDPGHIWLRNLFYEEVRKVIGGG</sequence>
<keyword evidence="7" id="KW-1185">Reference proteome</keyword>
<evidence type="ECO:0000256" key="2">
    <source>
        <dbReference type="ARBA" id="ARBA00023015"/>
    </source>
</evidence>
<dbReference type="PROSITE" id="PS50931">
    <property type="entry name" value="HTH_LYSR"/>
    <property type="match status" value="1"/>
</dbReference>
<comment type="caution">
    <text evidence="6">The sequence shown here is derived from an EMBL/GenBank/DDBJ whole genome shotgun (WGS) entry which is preliminary data.</text>
</comment>
<dbReference type="AlphaFoldDB" id="A0A2G4YVQ3"/>